<reference evidence="2 3" key="2">
    <citation type="submission" date="2019-01" db="EMBL/GenBank/DDBJ databases">
        <title>The decoding of complex shrimp genome reveals the adaptation for benthos swimmer, frequently molting mechanism and breeding impact on genome.</title>
        <authorList>
            <person name="Sun Y."/>
            <person name="Gao Y."/>
            <person name="Yu Y."/>
        </authorList>
    </citation>
    <scope>NUCLEOTIDE SEQUENCE [LARGE SCALE GENOMIC DNA]</scope>
    <source>
        <tissue evidence="2">Muscle</tissue>
    </source>
</reference>
<protein>
    <recommendedName>
        <fullName evidence="1">Reverse transcriptase domain-containing protein</fullName>
    </recommendedName>
</protein>
<dbReference type="AlphaFoldDB" id="A0A423S950"/>
<dbReference type="CDD" id="cd01650">
    <property type="entry name" value="RT_nLTR_like"/>
    <property type="match status" value="1"/>
</dbReference>
<evidence type="ECO:0000313" key="2">
    <source>
        <dbReference type="EMBL" id="ROT60751.1"/>
    </source>
</evidence>
<dbReference type="PROSITE" id="PS50878">
    <property type="entry name" value="RT_POL"/>
    <property type="match status" value="1"/>
</dbReference>
<dbReference type="PANTHER" id="PTHR19446">
    <property type="entry name" value="REVERSE TRANSCRIPTASES"/>
    <property type="match status" value="1"/>
</dbReference>
<comment type="caution">
    <text evidence="2">The sequence shown here is derived from an EMBL/GenBank/DDBJ whole genome shotgun (WGS) entry which is preliminary data.</text>
</comment>
<dbReference type="OrthoDB" id="5977725at2759"/>
<evidence type="ECO:0000259" key="1">
    <source>
        <dbReference type="PROSITE" id="PS50878"/>
    </source>
</evidence>
<gene>
    <name evidence="2" type="ORF">C7M84_021675</name>
</gene>
<dbReference type="EMBL" id="QCYY01004578">
    <property type="protein sequence ID" value="ROT60751.1"/>
    <property type="molecule type" value="Genomic_DNA"/>
</dbReference>
<reference evidence="2 3" key="1">
    <citation type="submission" date="2018-04" db="EMBL/GenBank/DDBJ databases">
        <authorList>
            <person name="Zhang X."/>
            <person name="Yuan J."/>
            <person name="Li F."/>
            <person name="Xiang J."/>
        </authorList>
    </citation>
    <scope>NUCLEOTIDE SEQUENCE [LARGE SCALE GENOMIC DNA]</scope>
    <source>
        <tissue evidence="2">Muscle</tissue>
    </source>
</reference>
<name>A0A423S950_PENVA</name>
<organism evidence="2 3">
    <name type="scientific">Penaeus vannamei</name>
    <name type="common">Whiteleg shrimp</name>
    <name type="synonym">Litopenaeus vannamei</name>
    <dbReference type="NCBI Taxonomy" id="6689"/>
    <lineage>
        <taxon>Eukaryota</taxon>
        <taxon>Metazoa</taxon>
        <taxon>Ecdysozoa</taxon>
        <taxon>Arthropoda</taxon>
        <taxon>Crustacea</taxon>
        <taxon>Multicrustacea</taxon>
        <taxon>Malacostraca</taxon>
        <taxon>Eumalacostraca</taxon>
        <taxon>Eucarida</taxon>
        <taxon>Decapoda</taxon>
        <taxon>Dendrobranchiata</taxon>
        <taxon>Penaeoidea</taxon>
        <taxon>Penaeidae</taxon>
        <taxon>Penaeus</taxon>
    </lineage>
</organism>
<dbReference type="Pfam" id="PF00078">
    <property type="entry name" value="RVT_1"/>
    <property type="match status" value="1"/>
</dbReference>
<feature type="domain" description="Reverse transcriptase" evidence="1">
    <location>
        <begin position="202"/>
        <end position="423"/>
    </location>
</feature>
<proteinExistence type="predicted"/>
<dbReference type="Proteomes" id="UP000283509">
    <property type="component" value="Unassembled WGS sequence"/>
</dbReference>
<keyword evidence="3" id="KW-1185">Reference proteome</keyword>
<accession>A0A423S950</accession>
<sequence>MSTFGKKTSKSADWFEAHSEEMTPVIKEKRRALTVYKVCPSERNLHFLRTARSKVQLCARRCANDYWTQLCSQIQTAADTGNVRAMHDGIKQALGPTQKKSAPLKSTAGEVIQDRAKQMERWVEHYSELYSRENAVTEDALDAIECLPELEELDSEPTIEELSKALDSLSAGKAPGNDGIPAEVLKCCKETLINELHEILCLCWREGEVPQDMRDANIITLYKNKGERSDCNNYRGISLLSITGKARVVLKRLQVIAERIYPESQCGFRANRSTIDMVFSLRQLQEKCREQRQPLYIAFIDLTKAFDLVSRDGLFKILPKIGCAPRLLSIIINMKGTVVFDGSTSDASKIKNGVKQGCVLAPTLFGIFAVLLKHAFGSATEGIYLRTRADGKLFNLSRLRAKTQLKHLRDFLFATMQQLHSLS</sequence>
<evidence type="ECO:0000313" key="3">
    <source>
        <dbReference type="Proteomes" id="UP000283509"/>
    </source>
</evidence>
<dbReference type="InterPro" id="IPR000477">
    <property type="entry name" value="RT_dom"/>
</dbReference>